<sequence>MSGKNWPPKRGALLVRHDVAERRSKSCLRLRFPCLR</sequence>
<organism evidence="1">
    <name type="scientific">Podoviridae sp. ctiwu7</name>
    <dbReference type="NCBI Taxonomy" id="2825269"/>
    <lineage>
        <taxon>Viruses</taxon>
        <taxon>Duplodnaviria</taxon>
        <taxon>Heunggongvirae</taxon>
        <taxon>Uroviricota</taxon>
        <taxon>Caudoviricetes</taxon>
    </lineage>
</organism>
<dbReference type="EMBL" id="BK015627">
    <property type="protein sequence ID" value="DAE16573.1"/>
    <property type="molecule type" value="Genomic_DNA"/>
</dbReference>
<protein>
    <submittedName>
        <fullName evidence="1">Uncharacterized protein</fullName>
    </submittedName>
</protein>
<evidence type="ECO:0000313" key="1">
    <source>
        <dbReference type="EMBL" id="DAE16573.1"/>
    </source>
</evidence>
<reference evidence="1" key="1">
    <citation type="journal article" date="2021" name="Proc. Natl. Acad. Sci. U.S.A.">
        <title>A Catalog of Tens of Thousands of Viruses from Human Metagenomes Reveals Hidden Associations with Chronic Diseases.</title>
        <authorList>
            <person name="Tisza M.J."/>
            <person name="Buck C.B."/>
        </authorList>
    </citation>
    <scope>NUCLEOTIDE SEQUENCE</scope>
    <source>
        <strain evidence="1">Ctiwu7</strain>
    </source>
</reference>
<proteinExistence type="predicted"/>
<name>A0A8S5QCS3_9CAUD</name>
<accession>A0A8S5QCS3</accession>